<evidence type="ECO:0000313" key="3">
    <source>
        <dbReference type="EMBL" id="MEA5520570.1"/>
    </source>
</evidence>
<dbReference type="InterPro" id="IPR007837">
    <property type="entry name" value="DinB"/>
</dbReference>
<accession>A0ABU5U0I4</accession>
<dbReference type="PANTHER" id="PTHR37302:SF1">
    <property type="entry name" value="PROTEIN DINB"/>
    <property type="match status" value="1"/>
</dbReference>
<sequence length="173" mass="20257">MTHPLISHFQMIAQYNVLANRKLYEVCAVLSDDERQQIRPAFFKSIHGTLNHILIGDRIWITRFQGLEIPSTGLNAILYEDFLELRQVREAEDQKILDFFADLDENFLTQNIQYRNNAGNIHVDPVELLITHFFNHQTHHRGQIHDLLTQTSVKPPSLDMHRILRPDPVETPR</sequence>
<dbReference type="RefSeq" id="WP_323274859.1">
    <property type="nucleotide sequence ID" value="NZ_JAYGHT010000084.1"/>
</dbReference>
<keyword evidence="2" id="KW-0479">Metal-binding</keyword>
<dbReference type="InterPro" id="IPR034660">
    <property type="entry name" value="DinB/YfiT-like"/>
</dbReference>
<dbReference type="EMBL" id="JAYGHT010000084">
    <property type="protein sequence ID" value="MEA5520570.1"/>
    <property type="molecule type" value="Genomic_DNA"/>
</dbReference>
<dbReference type="Pfam" id="PF05163">
    <property type="entry name" value="DinB"/>
    <property type="match status" value="1"/>
</dbReference>
<dbReference type="SUPFAM" id="SSF109854">
    <property type="entry name" value="DinB/YfiT-like putative metalloenzymes"/>
    <property type="match status" value="1"/>
</dbReference>
<comment type="caution">
    <text evidence="3">The sequence shown here is derived from an EMBL/GenBank/DDBJ whole genome shotgun (WGS) entry which is preliminary data.</text>
</comment>
<dbReference type="PANTHER" id="PTHR37302">
    <property type="entry name" value="SLR1116 PROTEIN"/>
    <property type="match status" value="1"/>
</dbReference>
<evidence type="ECO:0000256" key="2">
    <source>
        <dbReference type="ARBA" id="ARBA00022723"/>
    </source>
</evidence>
<protein>
    <submittedName>
        <fullName evidence="3">DinB family protein</fullName>
    </submittedName>
</protein>
<evidence type="ECO:0000256" key="1">
    <source>
        <dbReference type="ARBA" id="ARBA00008635"/>
    </source>
</evidence>
<dbReference type="Gene3D" id="1.20.120.450">
    <property type="entry name" value="dinb family like domain"/>
    <property type="match status" value="1"/>
</dbReference>
<name>A0ABU5U0I4_9CYAN</name>
<dbReference type="Proteomes" id="UP001301728">
    <property type="component" value="Unassembled WGS sequence"/>
</dbReference>
<proteinExistence type="inferred from homology"/>
<comment type="similarity">
    <text evidence="1">Belongs to the DinB family.</text>
</comment>
<evidence type="ECO:0000313" key="4">
    <source>
        <dbReference type="Proteomes" id="UP001301728"/>
    </source>
</evidence>
<keyword evidence="4" id="KW-1185">Reference proteome</keyword>
<reference evidence="3 4" key="1">
    <citation type="submission" date="2023-12" db="EMBL/GenBank/DDBJ databases">
        <title>Baltic Sea Cyanobacteria.</title>
        <authorList>
            <person name="Delbaje E."/>
            <person name="Fewer D.P."/>
            <person name="Shishido T.K."/>
        </authorList>
    </citation>
    <scope>NUCLEOTIDE SEQUENCE [LARGE SCALE GENOMIC DNA]</scope>
    <source>
        <strain evidence="3 4">CCNP 1315</strain>
    </source>
</reference>
<organism evidence="3 4">
    <name type="scientific">Limnoraphis robusta CCNP1315</name>
    <dbReference type="NCBI Taxonomy" id="3110306"/>
    <lineage>
        <taxon>Bacteria</taxon>
        <taxon>Bacillati</taxon>
        <taxon>Cyanobacteriota</taxon>
        <taxon>Cyanophyceae</taxon>
        <taxon>Oscillatoriophycideae</taxon>
        <taxon>Oscillatoriales</taxon>
        <taxon>Sirenicapillariaceae</taxon>
        <taxon>Limnoraphis</taxon>
    </lineage>
</organism>
<gene>
    <name evidence="3" type="ORF">VB854_16610</name>
</gene>